<name>A0ABZ3EB18_9GAMM</name>
<protein>
    <submittedName>
        <fullName evidence="1">Uncharacterized protein</fullName>
    </submittedName>
</protein>
<geneLocation type="plasmid" evidence="1 2">
    <name>unnamed2</name>
</geneLocation>
<keyword evidence="1" id="KW-0614">Plasmid</keyword>
<dbReference type="Proteomes" id="UP001445268">
    <property type="component" value="Plasmid unnamed2"/>
</dbReference>
<dbReference type="EMBL" id="CP152382">
    <property type="protein sequence ID" value="XAF56237.1"/>
    <property type="molecule type" value="Genomic_DNA"/>
</dbReference>
<sequence length="167" mass="18789">MKLEEYLKSQMGSVTKQYDQIEAIADKTLVERLGFIGANTVNRVYEHDHRHLSVTYKAGHEINRSDGGGPGLRIYFVVSDGDAVLVKVMAFIRFKPSFSLSDIRVLETSVDNPDYADMLPGQIRGCEKRESQVNQTEKDHRDLAASRAVGEFVKSVSLLLCKQHFRG</sequence>
<evidence type="ECO:0000313" key="2">
    <source>
        <dbReference type="Proteomes" id="UP001445268"/>
    </source>
</evidence>
<organism evidence="1 2">
    <name type="scientific">Marinobacter alkaliphilus</name>
    <dbReference type="NCBI Taxonomy" id="254719"/>
    <lineage>
        <taxon>Bacteria</taxon>
        <taxon>Pseudomonadati</taxon>
        <taxon>Pseudomonadota</taxon>
        <taxon>Gammaproteobacteria</taxon>
        <taxon>Pseudomonadales</taxon>
        <taxon>Marinobacteraceae</taxon>
        <taxon>Marinobacter</taxon>
    </lineage>
</organism>
<proteinExistence type="predicted"/>
<dbReference type="RefSeq" id="WP_342632785.1">
    <property type="nucleotide sequence ID" value="NZ_CP152382.1"/>
</dbReference>
<accession>A0ABZ3EB18</accession>
<gene>
    <name evidence="1" type="ORF">AAGT77_20160</name>
</gene>
<evidence type="ECO:0000313" key="1">
    <source>
        <dbReference type="EMBL" id="XAF56237.1"/>
    </source>
</evidence>
<keyword evidence="2" id="KW-1185">Reference proteome</keyword>
<reference evidence="1 2" key="1">
    <citation type="submission" date="2024-04" db="EMBL/GenBank/DDBJ databases">
        <title>Marinobacter sp. SBY-1.</title>
        <authorList>
            <person name="Pan C."/>
        </authorList>
    </citation>
    <scope>NUCLEOTIDE SEQUENCE [LARGE SCALE GENOMIC DNA]</scope>
    <source>
        <strain evidence="1 2">SBY-1</strain>
        <plasmid evidence="1 2">unnamed2</plasmid>
    </source>
</reference>